<protein>
    <recommendedName>
        <fullName evidence="14">Acyltransferase</fullName>
        <ecNumber evidence="14">2.3.1.-</ecNumber>
    </recommendedName>
</protein>
<proteinExistence type="inferred from homology"/>
<gene>
    <name evidence="15" type="ORF">Ae201684_010728</name>
</gene>
<dbReference type="GO" id="GO:0004144">
    <property type="term" value="F:diacylglycerol O-acyltransferase activity"/>
    <property type="evidence" value="ECO:0007669"/>
    <property type="project" value="TreeGrafter"/>
</dbReference>
<dbReference type="CDD" id="cd07987">
    <property type="entry name" value="LPLAT_MGAT-like"/>
    <property type="match status" value="1"/>
</dbReference>
<name>A0A6G0WX67_9STRA</name>
<dbReference type="GO" id="GO:0019432">
    <property type="term" value="P:triglyceride biosynthetic process"/>
    <property type="evidence" value="ECO:0007669"/>
    <property type="project" value="TreeGrafter"/>
</dbReference>
<evidence type="ECO:0000313" key="15">
    <source>
        <dbReference type="EMBL" id="KAF0732075.1"/>
    </source>
</evidence>
<feature type="transmembrane region" description="Helical" evidence="14">
    <location>
        <begin position="57"/>
        <end position="78"/>
    </location>
</feature>
<keyword evidence="11" id="KW-0443">Lipid metabolism</keyword>
<evidence type="ECO:0000256" key="7">
    <source>
        <dbReference type="ARBA" id="ARBA00022692"/>
    </source>
</evidence>
<dbReference type="PANTHER" id="PTHR12317">
    <property type="entry name" value="DIACYLGLYCEROL O-ACYLTRANSFERASE"/>
    <property type="match status" value="1"/>
</dbReference>
<dbReference type="VEuPathDB" id="FungiDB:AeMF1_001047"/>
<sequence length="349" mass="40210">MSEATKSKEGDGVFRLHPDPFVRKYVPSYVADFLELVLAVIAIHYLLWFWLAGFILYYFHAIGYTYVSVALLVLYLPVYFNKAHLKLTADEGSMSWDAFRTSSLWKMLCSYMGVELIREAELDPAKQYVFGYHPHGILILSRVSTYAGNFEKLFPGIDSRTLAATPMFYVPMSRELSLALTAVDASRKNAERILQKKFSVIVYPGGSKEIFLTDPNSKETTLVLNDRLGFIKLAVRHGAELVPTFVFGEKWMYNIWNPPQSVRSFFLKTLKVPLLLFWGRCFTWLPLRLTGKRKFGVVFGKPIPVDKKEDPTDEELTKLHALYVERLKEIFEKYKAEFGYDDDETLNIK</sequence>
<dbReference type="GO" id="GO:0005789">
    <property type="term" value="C:endoplasmic reticulum membrane"/>
    <property type="evidence" value="ECO:0007669"/>
    <property type="project" value="UniProtKB-SubCell"/>
</dbReference>
<reference evidence="15 16" key="1">
    <citation type="submission" date="2019-07" db="EMBL/GenBank/DDBJ databases">
        <title>Genomics analysis of Aphanomyces spp. identifies a new class of oomycete effector associated with host adaptation.</title>
        <authorList>
            <person name="Gaulin E."/>
        </authorList>
    </citation>
    <scope>NUCLEOTIDE SEQUENCE [LARGE SCALE GENOMIC DNA]</scope>
    <source>
        <strain evidence="15 16">ATCC 201684</strain>
    </source>
</reference>
<keyword evidence="5" id="KW-0444">Lipid biosynthesis</keyword>
<dbReference type="EC" id="2.3.1.-" evidence="14"/>
<dbReference type="Proteomes" id="UP000481153">
    <property type="component" value="Unassembled WGS sequence"/>
</dbReference>
<accession>A0A6G0WX67</accession>
<keyword evidence="16" id="KW-1185">Reference proteome</keyword>
<comment type="subcellular location">
    <subcellularLocation>
        <location evidence="1 14">Endoplasmic reticulum membrane</location>
        <topology evidence="1 14">Multi-pass membrane protein</topology>
    </subcellularLocation>
</comment>
<dbReference type="AlphaFoldDB" id="A0A6G0WX67"/>
<dbReference type="EMBL" id="VJMJ01000137">
    <property type="protein sequence ID" value="KAF0732075.1"/>
    <property type="molecule type" value="Genomic_DNA"/>
</dbReference>
<feature type="transmembrane region" description="Helical" evidence="14">
    <location>
        <begin position="33"/>
        <end position="51"/>
    </location>
</feature>
<comment type="similarity">
    <text evidence="4 14">Belongs to the diacylglycerol acyltransferase family.</text>
</comment>
<evidence type="ECO:0000313" key="16">
    <source>
        <dbReference type="Proteomes" id="UP000481153"/>
    </source>
</evidence>
<dbReference type="Pfam" id="PF03982">
    <property type="entry name" value="DAGAT"/>
    <property type="match status" value="1"/>
</dbReference>
<comment type="caution">
    <text evidence="15">The sequence shown here is derived from an EMBL/GenBank/DDBJ whole genome shotgun (WGS) entry which is preliminary data.</text>
</comment>
<evidence type="ECO:0000256" key="6">
    <source>
        <dbReference type="ARBA" id="ARBA00022679"/>
    </source>
</evidence>
<dbReference type="GO" id="GO:0006071">
    <property type="term" value="P:glycerol metabolic process"/>
    <property type="evidence" value="ECO:0007669"/>
    <property type="project" value="UniProtKB-KW"/>
</dbReference>
<comment type="pathway">
    <text evidence="2">Glycerolipid metabolism; triacylglycerol biosynthesis.</text>
</comment>
<evidence type="ECO:0000256" key="13">
    <source>
        <dbReference type="ARBA" id="ARBA00023315"/>
    </source>
</evidence>
<keyword evidence="13" id="KW-0012">Acyltransferase</keyword>
<keyword evidence="9 14" id="KW-0256">Endoplasmic reticulum</keyword>
<evidence type="ECO:0000256" key="9">
    <source>
        <dbReference type="ARBA" id="ARBA00022824"/>
    </source>
</evidence>
<comment type="pathway">
    <text evidence="3">Lipid metabolism.</text>
</comment>
<evidence type="ECO:0000256" key="8">
    <source>
        <dbReference type="ARBA" id="ARBA00022798"/>
    </source>
</evidence>
<keyword evidence="12 14" id="KW-0472">Membrane</keyword>
<dbReference type="PANTHER" id="PTHR12317:SF0">
    <property type="entry name" value="ACYLTRANSFERASE"/>
    <property type="match status" value="1"/>
</dbReference>
<keyword evidence="7 14" id="KW-0812">Transmembrane</keyword>
<evidence type="ECO:0000256" key="14">
    <source>
        <dbReference type="RuleBase" id="RU367023"/>
    </source>
</evidence>
<evidence type="ECO:0000256" key="3">
    <source>
        <dbReference type="ARBA" id="ARBA00005189"/>
    </source>
</evidence>
<evidence type="ECO:0000256" key="12">
    <source>
        <dbReference type="ARBA" id="ARBA00023136"/>
    </source>
</evidence>
<evidence type="ECO:0000256" key="10">
    <source>
        <dbReference type="ARBA" id="ARBA00022989"/>
    </source>
</evidence>
<keyword evidence="10 14" id="KW-1133">Transmembrane helix</keyword>
<evidence type="ECO:0000256" key="5">
    <source>
        <dbReference type="ARBA" id="ARBA00022516"/>
    </source>
</evidence>
<organism evidence="15 16">
    <name type="scientific">Aphanomyces euteiches</name>
    <dbReference type="NCBI Taxonomy" id="100861"/>
    <lineage>
        <taxon>Eukaryota</taxon>
        <taxon>Sar</taxon>
        <taxon>Stramenopiles</taxon>
        <taxon>Oomycota</taxon>
        <taxon>Saprolegniomycetes</taxon>
        <taxon>Saprolegniales</taxon>
        <taxon>Verrucalvaceae</taxon>
        <taxon>Aphanomyces</taxon>
    </lineage>
</organism>
<evidence type="ECO:0000256" key="4">
    <source>
        <dbReference type="ARBA" id="ARBA00005420"/>
    </source>
</evidence>
<evidence type="ECO:0000256" key="2">
    <source>
        <dbReference type="ARBA" id="ARBA00004771"/>
    </source>
</evidence>
<dbReference type="InterPro" id="IPR007130">
    <property type="entry name" value="DAGAT"/>
</dbReference>
<evidence type="ECO:0000256" key="1">
    <source>
        <dbReference type="ARBA" id="ARBA00004477"/>
    </source>
</evidence>
<keyword evidence="8" id="KW-0319">Glycerol metabolism</keyword>
<keyword evidence="6 14" id="KW-0808">Transferase</keyword>
<evidence type="ECO:0000256" key="11">
    <source>
        <dbReference type="ARBA" id="ARBA00023098"/>
    </source>
</evidence>